<dbReference type="EMBL" id="GGEC01002080">
    <property type="protein sequence ID" value="MBW82563.1"/>
    <property type="molecule type" value="Transcribed_RNA"/>
</dbReference>
<dbReference type="AlphaFoldDB" id="A0A2P2IMX0"/>
<protein>
    <submittedName>
        <fullName evidence="1">Uncharacterized protein</fullName>
    </submittedName>
</protein>
<name>A0A2P2IMX0_RHIMU</name>
<evidence type="ECO:0000313" key="1">
    <source>
        <dbReference type="EMBL" id="MBW82563.1"/>
    </source>
</evidence>
<reference evidence="1" key="1">
    <citation type="submission" date="2018-02" db="EMBL/GenBank/DDBJ databases">
        <title>Rhizophora mucronata_Transcriptome.</title>
        <authorList>
            <person name="Meera S.P."/>
            <person name="Sreeshan A."/>
            <person name="Augustine A."/>
        </authorList>
    </citation>
    <scope>NUCLEOTIDE SEQUENCE</scope>
    <source>
        <tissue evidence="1">Leaf</tissue>
    </source>
</reference>
<organism evidence="1">
    <name type="scientific">Rhizophora mucronata</name>
    <name type="common">Asiatic mangrove</name>
    <dbReference type="NCBI Taxonomy" id="61149"/>
    <lineage>
        <taxon>Eukaryota</taxon>
        <taxon>Viridiplantae</taxon>
        <taxon>Streptophyta</taxon>
        <taxon>Embryophyta</taxon>
        <taxon>Tracheophyta</taxon>
        <taxon>Spermatophyta</taxon>
        <taxon>Magnoliopsida</taxon>
        <taxon>eudicotyledons</taxon>
        <taxon>Gunneridae</taxon>
        <taxon>Pentapetalae</taxon>
        <taxon>rosids</taxon>
        <taxon>fabids</taxon>
        <taxon>Malpighiales</taxon>
        <taxon>Rhizophoraceae</taxon>
        <taxon>Rhizophora</taxon>
    </lineage>
</organism>
<proteinExistence type="predicted"/>
<sequence length="80" mass="9683">MLMHKHKCIFQQLKTYILQTRISYQEKDKNKILENCKHCKKDVNIPKHQYICLYLHNEKHTKITHTTANYKGTCFPHMPL</sequence>
<accession>A0A2P2IMX0</accession>